<dbReference type="GO" id="GO:0008235">
    <property type="term" value="F:metalloexopeptidase activity"/>
    <property type="evidence" value="ECO:0007669"/>
    <property type="project" value="InterPro"/>
</dbReference>
<dbReference type="PANTHER" id="PTHR12147">
    <property type="entry name" value="METALLOPEPTIDASE M28 FAMILY MEMBER"/>
    <property type="match status" value="1"/>
</dbReference>
<dbReference type="FunCoup" id="A0A545AGE6">
    <property type="interactions" value="55"/>
</dbReference>
<sequence>MVARSQPRSLRVMAAVGIAALIGLAANQMNAAADQPATADRPAADQPAARPAARPVGPAVRPEPKAPPVTGDRGLAAGRALAAQVTVEGVLSHLRAFQKIADSSGNTRMAGPGKGYPRSIDYVEEQLRGAGYRVTRQRFDYPYFEERHPTTFRRGSHTYRSPADFQILSFAGSGTVDAPVVPVDVDLTPPRTSTSGCEAADFAGFPRGAVALLQRGTCEFRDKVRNAAAAHASAVVVFNQGKGTPTANKDQFDAFGGTLQSPVGIPAISVSYAVGAELAKSARVNVQIKTDTLAQTRTTENLTAELPAHRGGRTVLVGAHLDSVPEGPGINDNGSGSAGVLEVALRYAEQTRRSAPPNDVRFAWWGAEEFGLLGSEHYVAGLTQAQRRKIALYLNFDMIASPNYELGVLDGDASARQAEAEAGPPGSARIERFFREFLASRGQKSSPSGLDGRSDYAAFADAGIPVGGMDTGAEGTKSAAEVARFGGVPGVAFDPCYHQACDALTPKYRDRAHREAYRKLRKAYGSRLVGNVNVVPLDLISDAIATAVGRYAYDLTDVEGVPASPAP</sequence>
<dbReference type="InterPro" id="IPR007484">
    <property type="entry name" value="Peptidase_M28"/>
</dbReference>
<dbReference type="Gene3D" id="3.40.630.10">
    <property type="entry name" value="Zn peptidases"/>
    <property type="match status" value="1"/>
</dbReference>
<comment type="caution">
    <text evidence="5">The sequence shown here is derived from an EMBL/GenBank/DDBJ whole genome shotgun (WGS) entry which is preliminary data.</text>
</comment>
<dbReference type="InParanoid" id="A0A545AGE6"/>
<feature type="domain" description="PA" evidence="3">
    <location>
        <begin position="178"/>
        <end position="278"/>
    </location>
</feature>
<feature type="compositionally biased region" description="Low complexity" evidence="1">
    <location>
        <begin position="33"/>
        <end position="60"/>
    </location>
</feature>
<organism evidence="5 6">
    <name type="scientific">Cryptosporangium phraense</name>
    <dbReference type="NCBI Taxonomy" id="2593070"/>
    <lineage>
        <taxon>Bacteria</taxon>
        <taxon>Bacillati</taxon>
        <taxon>Actinomycetota</taxon>
        <taxon>Actinomycetes</taxon>
        <taxon>Cryptosporangiales</taxon>
        <taxon>Cryptosporangiaceae</taxon>
        <taxon>Cryptosporangium</taxon>
    </lineage>
</organism>
<name>A0A545AGE6_9ACTN</name>
<keyword evidence="2" id="KW-0732">Signal</keyword>
<feature type="chain" id="PRO_5021943021" evidence="2">
    <location>
        <begin position="32"/>
        <end position="567"/>
    </location>
</feature>
<keyword evidence="6" id="KW-1185">Reference proteome</keyword>
<gene>
    <name evidence="5" type="ORF">FL583_35315</name>
</gene>
<evidence type="ECO:0000313" key="6">
    <source>
        <dbReference type="Proteomes" id="UP000317982"/>
    </source>
</evidence>
<dbReference type="OrthoDB" id="345880at2"/>
<dbReference type="PANTHER" id="PTHR12147:SF26">
    <property type="entry name" value="PEPTIDASE M28 DOMAIN-CONTAINING PROTEIN"/>
    <property type="match status" value="1"/>
</dbReference>
<evidence type="ECO:0000259" key="4">
    <source>
        <dbReference type="Pfam" id="PF04389"/>
    </source>
</evidence>
<dbReference type="RefSeq" id="WP_142709246.1">
    <property type="nucleotide sequence ID" value="NZ_VIRS01000042.1"/>
</dbReference>
<dbReference type="Pfam" id="PF02225">
    <property type="entry name" value="PA"/>
    <property type="match status" value="1"/>
</dbReference>
<dbReference type="InterPro" id="IPR003137">
    <property type="entry name" value="PA_domain"/>
</dbReference>
<feature type="region of interest" description="Disordered" evidence="1">
    <location>
        <begin position="33"/>
        <end position="73"/>
    </location>
</feature>
<evidence type="ECO:0000256" key="1">
    <source>
        <dbReference type="SAM" id="MobiDB-lite"/>
    </source>
</evidence>
<feature type="signal peptide" evidence="2">
    <location>
        <begin position="1"/>
        <end position="31"/>
    </location>
</feature>
<dbReference type="GO" id="GO:0006508">
    <property type="term" value="P:proteolysis"/>
    <property type="evidence" value="ECO:0007669"/>
    <property type="project" value="InterPro"/>
</dbReference>
<dbReference type="EMBL" id="VIRS01000042">
    <property type="protein sequence ID" value="TQS40402.1"/>
    <property type="molecule type" value="Genomic_DNA"/>
</dbReference>
<accession>A0A545AGE6</accession>
<dbReference type="Gene3D" id="3.50.30.30">
    <property type="match status" value="1"/>
</dbReference>
<dbReference type="InterPro" id="IPR045175">
    <property type="entry name" value="M28_fam"/>
</dbReference>
<dbReference type="Pfam" id="PF04389">
    <property type="entry name" value="Peptidase_M28"/>
    <property type="match status" value="1"/>
</dbReference>
<protein>
    <submittedName>
        <fullName evidence="5">M20/M25/M40 family metallo-hydrolase</fullName>
    </submittedName>
</protein>
<evidence type="ECO:0000259" key="3">
    <source>
        <dbReference type="Pfam" id="PF02225"/>
    </source>
</evidence>
<reference evidence="5 6" key="1">
    <citation type="submission" date="2019-07" db="EMBL/GenBank/DDBJ databases">
        <title>Cryptosporangium phraense sp. nov., isolated from plant litter.</title>
        <authorList>
            <person name="Suriyachadkun C."/>
        </authorList>
    </citation>
    <scope>NUCLEOTIDE SEQUENCE [LARGE SCALE GENOMIC DNA]</scope>
    <source>
        <strain evidence="5 6">A-T 5661</strain>
    </source>
</reference>
<keyword evidence="5" id="KW-0378">Hydrolase</keyword>
<evidence type="ECO:0000256" key="2">
    <source>
        <dbReference type="SAM" id="SignalP"/>
    </source>
</evidence>
<dbReference type="SUPFAM" id="SSF52025">
    <property type="entry name" value="PA domain"/>
    <property type="match status" value="1"/>
</dbReference>
<proteinExistence type="predicted"/>
<feature type="domain" description="Peptidase M28" evidence="4">
    <location>
        <begin position="301"/>
        <end position="505"/>
    </location>
</feature>
<dbReference type="SUPFAM" id="SSF53187">
    <property type="entry name" value="Zn-dependent exopeptidases"/>
    <property type="match status" value="1"/>
</dbReference>
<dbReference type="AlphaFoldDB" id="A0A545AGE6"/>
<dbReference type="Proteomes" id="UP000317982">
    <property type="component" value="Unassembled WGS sequence"/>
</dbReference>
<evidence type="ECO:0000313" key="5">
    <source>
        <dbReference type="EMBL" id="TQS40402.1"/>
    </source>
</evidence>
<dbReference type="InterPro" id="IPR046450">
    <property type="entry name" value="PA_dom_sf"/>
</dbReference>